<feature type="domain" description="Integrase catalytic" evidence="1">
    <location>
        <begin position="10"/>
        <end position="199"/>
    </location>
</feature>
<dbReference type="PANTHER" id="PTHR47331:SF1">
    <property type="entry name" value="GAG-LIKE PROTEIN"/>
    <property type="match status" value="1"/>
</dbReference>
<evidence type="ECO:0000259" key="1">
    <source>
        <dbReference type="PROSITE" id="PS50994"/>
    </source>
</evidence>
<evidence type="ECO:0000313" key="2">
    <source>
        <dbReference type="EMBL" id="CAK1588212.1"/>
    </source>
</evidence>
<dbReference type="GO" id="GO:0003676">
    <property type="term" value="F:nucleic acid binding"/>
    <property type="evidence" value="ECO:0007669"/>
    <property type="project" value="InterPro"/>
</dbReference>
<dbReference type="EMBL" id="CAVLGL010000082">
    <property type="protein sequence ID" value="CAK1588212.1"/>
    <property type="molecule type" value="Genomic_DNA"/>
</dbReference>
<dbReference type="SUPFAM" id="SSF53098">
    <property type="entry name" value="Ribonuclease H-like"/>
    <property type="match status" value="1"/>
</dbReference>
<dbReference type="GO" id="GO:0015074">
    <property type="term" value="P:DNA integration"/>
    <property type="evidence" value="ECO:0007669"/>
    <property type="project" value="InterPro"/>
</dbReference>
<keyword evidence="3" id="KW-1185">Reference proteome</keyword>
<sequence length="315" mass="35824">MGHLPAERTCLEFPFLNTGVDFCGPILIADRKGRGCRLQKAYICVFICFAVKAVHLELVTDLTKEAFLAALNRFISRRGKPQNMYSDNGTTFVGASNELTRFLKANNIYIQANLAEININFNFIPAYSPHFGGIWEAAVKSVKTLLRRVLNLTHLVYEELSTCLFQIEAILNSRPLTPLSTDPSDLTFLSPAHFLIGRSLMSVPYPSLEDANINRIQRFQRIEKLRQHFWRRYSQEYIFQLQQKTKWHASSGELKIGDLVLVRDQNAPPLLWLLGRITKLSRGSDGVSRVAEIRTKKGLIVRSFNNLCPLPLNQS</sequence>
<accession>A0AAV1L2F7</accession>
<reference evidence="2 3" key="1">
    <citation type="submission" date="2023-11" db="EMBL/GenBank/DDBJ databases">
        <authorList>
            <person name="Hedman E."/>
            <person name="Englund M."/>
            <person name="Stromberg M."/>
            <person name="Nyberg Akerstrom W."/>
            <person name="Nylinder S."/>
            <person name="Jareborg N."/>
            <person name="Kallberg Y."/>
            <person name="Kronander E."/>
        </authorList>
    </citation>
    <scope>NUCLEOTIDE SEQUENCE [LARGE SCALE GENOMIC DNA]</scope>
</reference>
<dbReference type="Proteomes" id="UP001314205">
    <property type="component" value="Unassembled WGS sequence"/>
</dbReference>
<dbReference type="InterPro" id="IPR012337">
    <property type="entry name" value="RNaseH-like_sf"/>
</dbReference>
<dbReference type="InterPro" id="IPR040676">
    <property type="entry name" value="DUF5641"/>
</dbReference>
<dbReference type="AlphaFoldDB" id="A0AAV1L2F7"/>
<dbReference type="PROSITE" id="PS50994">
    <property type="entry name" value="INTEGRASE"/>
    <property type="match status" value="1"/>
</dbReference>
<dbReference type="Pfam" id="PF18701">
    <property type="entry name" value="DUF5641"/>
    <property type="match status" value="1"/>
</dbReference>
<dbReference type="InterPro" id="IPR001584">
    <property type="entry name" value="Integrase_cat-core"/>
</dbReference>
<dbReference type="PANTHER" id="PTHR47331">
    <property type="entry name" value="PHD-TYPE DOMAIN-CONTAINING PROTEIN"/>
    <property type="match status" value="1"/>
</dbReference>
<comment type="caution">
    <text evidence="2">The sequence shown here is derived from an EMBL/GenBank/DDBJ whole genome shotgun (WGS) entry which is preliminary data.</text>
</comment>
<organism evidence="2 3">
    <name type="scientific">Parnassius mnemosyne</name>
    <name type="common">clouded apollo</name>
    <dbReference type="NCBI Taxonomy" id="213953"/>
    <lineage>
        <taxon>Eukaryota</taxon>
        <taxon>Metazoa</taxon>
        <taxon>Ecdysozoa</taxon>
        <taxon>Arthropoda</taxon>
        <taxon>Hexapoda</taxon>
        <taxon>Insecta</taxon>
        <taxon>Pterygota</taxon>
        <taxon>Neoptera</taxon>
        <taxon>Endopterygota</taxon>
        <taxon>Lepidoptera</taxon>
        <taxon>Glossata</taxon>
        <taxon>Ditrysia</taxon>
        <taxon>Papilionoidea</taxon>
        <taxon>Papilionidae</taxon>
        <taxon>Parnassiinae</taxon>
        <taxon>Parnassini</taxon>
        <taxon>Parnassius</taxon>
        <taxon>Driopa</taxon>
    </lineage>
</organism>
<name>A0AAV1L2F7_9NEOP</name>
<gene>
    <name evidence="2" type="ORF">PARMNEM_LOCUS8876</name>
</gene>
<proteinExistence type="predicted"/>
<evidence type="ECO:0000313" key="3">
    <source>
        <dbReference type="Proteomes" id="UP001314205"/>
    </source>
</evidence>
<dbReference type="InterPro" id="IPR036397">
    <property type="entry name" value="RNaseH_sf"/>
</dbReference>
<protein>
    <recommendedName>
        <fullName evidence="1">Integrase catalytic domain-containing protein</fullName>
    </recommendedName>
</protein>
<dbReference type="Gene3D" id="3.30.420.10">
    <property type="entry name" value="Ribonuclease H-like superfamily/Ribonuclease H"/>
    <property type="match status" value="1"/>
</dbReference>